<name>A0A6J7WFX2_9CAUD</name>
<evidence type="ECO:0000313" key="2">
    <source>
        <dbReference type="EMBL" id="CAB5170975.1"/>
    </source>
</evidence>
<organism evidence="2">
    <name type="scientific">uncultured Caudovirales phage</name>
    <dbReference type="NCBI Taxonomy" id="2100421"/>
    <lineage>
        <taxon>Viruses</taxon>
        <taxon>Duplodnaviria</taxon>
        <taxon>Heunggongvirae</taxon>
        <taxon>Uroviricota</taxon>
        <taxon>Caudoviricetes</taxon>
        <taxon>Peduoviridae</taxon>
        <taxon>Maltschvirus</taxon>
        <taxon>Maltschvirus maltsch</taxon>
    </lineage>
</organism>
<protein>
    <submittedName>
        <fullName evidence="2">Uncharacterized protein</fullName>
    </submittedName>
</protein>
<sequence>MSEALNIQDTSWSGPAASYMITRAVVGADTIEKGCIYVEDGIRKKKTIPRIEVSNFIQKRTATPTSQGSVDVDGRVLEPQDLMLYYEFNPRDYEQHFYAEQLQPKLLGRELPVTAENFMMIQTMKRLNEFFENAIHRSRKQYDTDPGGAAVDPTTKGETADAANYFYFDGLIKKLLDAVSDPTYPTISVPSPVALTTANIRDKFTAALNLVPKALLGRFGKGGLKYVVSYADYLKYGEALRTDAYKNVRSDEKAYDQFRGYEIEMVAGLPENTFYLAIQKPDVDSNAWLGINSTEDNQLQLMRLQNNSELFFVKGLFKMDTQIGFPDQFVIYTTLTA</sequence>
<proteinExistence type="predicted"/>
<accession>A0A6J7WFX2</accession>
<dbReference type="EMBL" id="LR798204">
    <property type="protein sequence ID" value="CAB5170975.1"/>
    <property type="molecule type" value="Genomic_DNA"/>
</dbReference>
<evidence type="ECO:0000313" key="1">
    <source>
        <dbReference type="EMBL" id="CAB4126199.1"/>
    </source>
</evidence>
<dbReference type="EMBL" id="LR796194">
    <property type="protein sequence ID" value="CAB4126199.1"/>
    <property type="molecule type" value="Genomic_DNA"/>
</dbReference>
<gene>
    <name evidence="2" type="ORF">UFOVP153_49</name>
    <name evidence="1" type="ORF">UFOVP69_9</name>
</gene>
<reference evidence="2" key="1">
    <citation type="submission" date="2020-05" db="EMBL/GenBank/DDBJ databases">
        <authorList>
            <person name="Chiriac C."/>
            <person name="Salcher M."/>
            <person name="Ghai R."/>
            <person name="Kavagutti S V."/>
        </authorList>
    </citation>
    <scope>NUCLEOTIDE SEQUENCE</scope>
</reference>